<sequence length="99" mass="11732">MDGYRNISMQYFTVRPLGRRFLSHGWSLKAKGCETLEDKKVTDIIFNEETGCITNIFLFSFFWSNCFHRKQLILCIEYTRFPSQIQAMLVLDLMIYSLT</sequence>
<evidence type="ECO:0000313" key="2">
    <source>
        <dbReference type="Proteomes" id="UP000026915"/>
    </source>
</evidence>
<dbReference type="Gramene" id="EOX97611">
    <property type="protein sequence ID" value="EOX97611"/>
    <property type="gene ID" value="TCM_006589"/>
</dbReference>
<accession>A0A061DZW5</accession>
<protein>
    <submittedName>
        <fullName evidence="1">Uncharacterized protein</fullName>
    </submittedName>
</protein>
<dbReference type="InParanoid" id="A0A061DZW5"/>
<evidence type="ECO:0000313" key="1">
    <source>
        <dbReference type="EMBL" id="EOX97611.1"/>
    </source>
</evidence>
<dbReference type="EMBL" id="CM001880">
    <property type="protein sequence ID" value="EOX97611.1"/>
    <property type="molecule type" value="Genomic_DNA"/>
</dbReference>
<keyword evidence="2" id="KW-1185">Reference proteome</keyword>
<reference evidence="1 2" key="1">
    <citation type="journal article" date="2013" name="Genome Biol.">
        <title>The genome sequence of the most widely cultivated cacao type and its use to identify candidate genes regulating pod color.</title>
        <authorList>
            <person name="Motamayor J.C."/>
            <person name="Mockaitis K."/>
            <person name="Schmutz J."/>
            <person name="Haiminen N."/>
            <person name="Iii D.L."/>
            <person name="Cornejo O."/>
            <person name="Findley S.D."/>
            <person name="Zheng P."/>
            <person name="Utro F."/>
            <person name="Royaert S."/>
            <person name="Saski C."/>
            <person name="Jenkins J."/>
            <person name="Podicheti R."/>
            <person name="Zhao M."/>
            <person name="Scheffler B.E."/>
            <person name="Stack J.C."/>
            <person name="Feltus F.A."/>
            <person name="Mustiga G.M."/>
            <person name="Amores F."/>
            <person name="Phillips W."/>
            <person name="Marelli J.P."/>
            <person name="May G.D."/>
            <person name="Shapiro H."/>
            <person name="Ma J."/>
            <person name="Bustamante C.D."/>
            <person name="Schnell R.J."/>
            <person name="Main D."/>
            <person name="Gilbert D."/>
            <person name="Parida L."/>
            <person name="Kuhn D.N."/>
        </authorList>
    </citation>
    <scope>NUCLEOTIDE SEQUENCE [LARGE SCALE GENOMIC DNA]</scope>
    <source>
        <strain evidence="2">cv. Matina 1-6</strain>
    </source>
</reference>
<organism evidence="1 2">
    <name type="scientific">Theobroma cacao</name>
    <name type="common">Cacao</name>
    <name type="synonym">Cocoa</name>
    <dbReference type="NCBI Taxonomy" id="3641"/>
    <lineage>
        <taxon>Eukaryota</taxon>
        <taxon>Viridiplantae</taxon>
        <taxon>Streptophyta</taxon>
        <taxon>Embryophyta</taxon>
        <taxon>Tracheophyta</taxon>
        <taxon>Spermatophyta</taxon>
        <taxon>Magnoliopsida</taxon>
        <taxon>eudicotyledons</taxon>
        <taxon>Gunneridae</taxon>
        <taxon>Pentapetalae</taxon>
        <taxon>rosids</taxon>
        <taxon>malvids</taxon>
        <taxon>Malvales</taxon>
        <taxon>Malvaceae</taxon>
        <taxon>Byttnerioideae</taxon>
        <taxon>Theobroma</taxon>
    </lineage>
</organism>
<proteinExistence type="predicted"/>
<dbReference type="Proteomes" id="UP000026915">
    <property type="component" value="Chromosome 2"/>
</dbReference>
<dbReference type="AlphaFoldDB" id="A0A061DZW5"/>
<gene>
    <name evidence="1" type="ORF">TCM_006589</name>
</gene>
<dbReference type="HOGENOM" id="CLU_2324901_0_0_1"/>
<name>A0A061DZW5_THECC</name>